<dbReference type="Proteomes" id="UP000199444">
    <property type="component" value="Unassembled WGS sequence"/>
</dbReference>
<comment type="subcellular location">
    <subcellularLocation>
        <location evidence="1">Cytoplasm</location>
    </subcellularLocation>
</comment>
<dbReference type="SUPFAM" id="SSF46894">
    <property type="entry name" value="C-terminal effector domain of the bipartite response regulators"/>
    <property type="match status" value="1"/>
</dbReference>
<dbReference type="SMART" id="SM00421">
    <property type="entry name" value="HTH_LUXR"/>
    <property type="match status" value="1"/>
</dbReference>
<dbReference type="AlphaFoldDB" id="A0A1H1DVY3"/>
<dbReference type="PRINTS" id="PR00038">
    <property type="entry name" value="HTHLUXR"/>
</dbReference>
<dbReference type="GO" id="GO:0003677">
    <property type="term" value="F:DNA binding"/>
    <property type="evidence" value="ECO:0007669"/>
    <property type="project" value="UniProtKB-KW"/>
</dbReference>
<dbReference type="InterPro" id="IPR011006">
    <property type="entry name" value="CheY-like_superfamily"/>
</dbReference>
<dbReference type="SMART" id="SM00448">
    <property type="entry name" value="REC"/>
    <property type="match status" value="1"/>
</dbReference>
<feature type="domain" description="HTH luxR-type" evidence="7">
    <location>
        <begin position="133"/>
        <end position="198"/>
    </location>
</feature>
<evidence type="ECO:0000313" key="9">
    <source>
        <dbReference type="EMBL" id="SDQ80587.1"/>
    </source>
</evidence>
<dbReference type="CDD" id="cd19930">
    <property type="entry name" value="REC_DesR-like"/>
    <property type="match status" value="1"/>
</dbReference>
<evidence type="ECO:0000256" key="5">
    <source>
        <dbReference type="ARBA" id="ARBA00023163"/>
    </source>
</evidence>
<dbReference type="GO" id="GO:0005737">
    <property type="term" value="C:cytoplasm"/>
    <property type="evidence" value="ECO:0007669"/>
    <property type="project" value="UniProtKB-SubCell"/>
</dbReference>
<dbReference type="InterPro" id="IPR016032">
    <property type="entry name" value="Sig_transdc_resp-reg_C-effctor"/>
</dbReference>
<dbReference type="Pfam" id="PF00196">
    <property type="entry name" value="GerE"/>
    <property type="match status" value="1"/>
</dbReference>
<dbReference type="Gene3D" id="3.40.50.2300">
    <property type="match status" value="1"/>
</dbReference>
<organism evidence="9 10">
    <name type="scientific">Virgibacillus salinus</name>
    <dbReference type="NCBI Taxonomy" id="553311"/>
    <lineage>
        <taxon>Bacteria</taxon>
        <taxon>Bacillati</taxon>
        <taxon>Bacillota</taxon>
        <taxon>Bacilli</taxon>
        <taxon>Bacillales</taxon>
        <taxon>Bacillaceae</taxon>
        <taxon>Virgibacillus</taxon>
    </lineage>
</organism>
<name>A0A1H1DVY3_9BACI</name>
<feature type="domain" description="Response regulatory" evidence="8">
    <location>
        <begin position="2"/>
        <end position="119"/>
    </location>
</feature>
<evidence type="ECO:0000256" key="4">
    <source>
        <dbReference type="ARBA" id="ARBA00023125"/>
    </source>
</evidence>
<accession>A0A1H1DVY3</accession>
<keyword evidence="3" id="KW-0805">Transcription regulation</keyword>
<dbReference type="PROSITE" id="PS50043">
    <property type="entry name" value="HTH_LUXR_2"/>
    <property type="match status" value="1"/>
</dbReference>
<dbReference type="SUPFAM" id="SSF52172">
    <property type="entry name" value="CheY-like"/>
    <property type="match status" value="1"/>
</dbReference>
<dbReference type="STRING" id="553311.SAMN05216231_2601"/>
<evidence type="ECO:0000256" key="6">
    <source>
        <dbReference type="PROSITE-ProRule" id="PRU00169"/>
    </source>
</evidence>
<dbReference type="GO" id="GO:0006355">
    <property type="term" value="P:regulation of DNA-templated transcription"/>
    <property type="evidence" value="ECO:0007669"/>
    <property type="project" value="InterPro"/>
</dbReference>
<dbReference type="InterPro" id="IPR039420">
    <property type="entry name" value="WalR-like"/>
</dbReference>
<dbReference type="Pfam" id="PF00072">
    <property type="entry name" value="Response_reg"/>
    <property type="match status" value="1"/>
</dbReference>
<protein>
    <submittedName>
        <fullName evidence="9">Two component transcriptional regulator, LuxR family</fullName>
    </submittedName>
</protein>
<keyword evidence="4" id="KW-0238">DNA-binding</keyword>
<keyword evidence="2 6" id="KW-0597">Phosphoprotein</keyword>
<dbReference type="PANTHER" id="PTHR43214:SF42">
    <property type="entry name" value="TRANSCRIPTIONAL REGULATORY PROTEIN DESR"/>
    <property type="match status" value="1"/>
</dbReference>
<evidence type="ECO:0000256" key="1">
    <source>
        <dbReference type="ARBA" id="ARBA00004496"/>
    </source>
</evidence>
<dbReference type="InterPro" id="IPR001789">
    <property type="entry name" value="Sig_transdc_resp-reg_receiver"/>
</dbReference>
<evidence type="ECO:0000256" key="2">
    <source>
        <dbReference type="ARBA" id="ARBA00022553"/>
    </source>
</evidence>
<dbReference type="InterPro" id="IPR000792">
    <property type="entry name" value="Tscrpt_reg_LuxR_C"/>
</dbReference>
<dbReference type="CDD" id="cd06170">
    <property type="entry name" value="LuxR_C_like"/>
    <property type="match status" value="1"/>
</dbReference>
<proteinExistence type="predicted"/>
<dbReference type="PROSITE" id="PS50110">
    <property type="entry name" value="RESPONSE_REGULATORY"/>
    <property type="match status" value="1"/>
</dbReference>
<dbReference type="EMBL" id="FNKD01000003">
    <property type="protein sequence ID" value="SDQ80587.1"/>
    <property type="molecule type" value="Genomic_DNA"/>
</dbReference>
<evidence type="ECO:0000259" key="7">
    <source>
        <dbReference type="PROSITE" id="PS50043"/>
    </source>
</evidence>
<dbReference type="RefSeq" id="WP_092493412.1">
    <property type="nucleotide sequence ID" value="NZ_FNKD01000003.1"/>
</dbReference>
<dbReference type="GO" id="GO:0000160">
    <property type="term" value="P:phosphorelay signal transduction system"/>
    <property type="evidence" value="ECO:0007669"/>
    <property type="project" value="InterPro"/>
</dbReference>
<gene>
    <name evidence="9" type="ORF">SAMN05216231_2601</name>
</gene>
<keyword evidence="10" id="KW-1185">Reference proteome</keyword>
<keyword evidence="5" id="KW-0804">Transcription</keyword>
<evidence type="ECO:0000256" key="3">
    <source>
        <dbReference type="ARBA" id="ARBA00023015"/>
    </source>
</evidence>
<evidence type="ECO:0000259" key="8">
    <source>
        <dbReference type="PROSITE" id="PS50110"/>
    </source>
</evidence>
<reference evidence="9 10" key="1">
    <citation type="submission" date="2016-10" db="EMBL/GenBank/DDBJ databases">
        <authorList>
            <person name="de Groot N.N."/>
        </authorList>
    </citation>
    <scope>NUCLEOTIDE SEQUENCE [LARGE SCALE GENOMIC DNA]</scope>
    <source>
        <strain evidence="9 10">CGMCC 1.10449</strain>
    </source>
</reference>
<sequence>MHIVIAEDQGMLRGAISKLLAMEEDIEIAGETDNGEEALQLILHQHKPDIALLDIEMPLLSGLEVAEKLKSEGSECKVVIVTTFARSGYLQQAVKAGVRGYLLKDAPVSELAESLRKIQSGRRFFSPHLTFSMMEEIDPLTEREAQILSCLKAGDSVKDISSKLYLSPGTIRNYISEVIQKLEAKNRIDAVTIAENKGWLK</sequence>
<feature type="modified residue" description="4-aspartylphosphate" evidence="6">
    <location>
        <position position="54"/>
    </location>
</feature>
<dbReference type="PANTHER" id="PTHR43214">
    <property type="entry name" value="TWO-COMPONENT RESPONSE REGULATOR"/>
    <property type="match status" value="1"/>
</dbReference>
<evidence type="ECO:0000313" key="10">
    <source>
        <dbReference type="Proteomes" id="UP000199444"/>
    </source>
</evidence>